<proteinExistence type="predicted"/>
<protein>
    <submittedName>
        <fullName evidence="1">Uncharacterized protein</fullName>
    </submittedName>
</protein>
<dbReference type="AlphaFoldDB" id="S8FCK9"/>
<gene>
    <name evidence="1" type="ORF">FOMPIDRAFT_15267</name>
</gene>
<sequence>IYGMGCLQLYTYYTRHSQKDGRIVKLYGVRLHRTIDTVHFVLLAAVYFHYTV</sequence>
<evidence type="ECO:0000313" key="1">
    <source>
        <dbReference type="EMBL" id="EPS96219.1"/>
    </source>
</evidence>
<name>S8FCK9_FOMSC</name>
<dbReference type="Proteomes" id="UP000015241">
    <property type="component" value="Unassembled WGS sequence"/>
</dbReference>
<dbReference type="HOGENOM" id="CLU_3092922_0_0_1"/>
<keyword evidence="2" id="KW-1185">Reference proteome</keyword>
<organism evidence="1 2">
    <name type="scientific">Fomitopsis schrenkii</name>
    <name type="common">Brown rot fungus</name>
    <dbReference type="NCBI Taxonomy" id="2126942"/>
    <lineage>
        <taxon>Eukaryota</taxon>
        <taxon>Fungi</taxon>
        <taxon>Dikarya</taxon>
        <taxon>Basidiomycota</taxon>
        <taxon>Agaricomycotina</taxon>
        <taxon>Agaricomycetes</taxon>
        <taxon>Polyporales</taxon>
        <taxon>Fomitopsis</taxon>
    </lineage>
</organism>
<dbReference type="OrthoDB" id="2535105at2759"/>
<evidence type="ECO:0000313" key="2">
    <source>
        <dbReference type="Proteomes" id="UP000015241"/>
    </source>
</evidence>
<reference evidence="1 2" key="1">
    <citation type="journal article" date="2012" name="Science">
        <title>The Paleozoic origin of enzymatic lignin decomposition reconstructed from 31 fungal genomes.</title>
        <authorList>
            <person name="Floudas D."/>
            <person name="Binder M."/>
            <person name="Riley R."/>
            <person name="Barry K."/>
            <person name="Blanchette R.A."/>
            <person name="Henrissat B."/>
            <person name="Martinez A.T."/>
            <person name="Otillar R."/>
            <person name="Spatafora J.W."/>
            <person name="Yadav J.S."/>
            <person name="Aerts A."/>
            <person name="Benoit I."/>
            <person name="Boyd A."/>
            <person name="Carlson A."/>
            <person name="Copeland A."/>
            <person name="Coutinho P.M."/>
            <person name="de Vries R.P."/>
            <person name="Ferreira P."/>
            <person name="Findley K."/>
            <person name="Foster B."/>
            <person name="Gaskell J."/>
            <person name="Glotzer D."/>
            <person name="Gorecki P."/>
            <person name="Heitman J."/>
            <person name="Hesse C."/>
            <person name="Hori C."/>
            <person name="Igarashi K."/>
            <person name="Jurgens J.A."/>
            <person name="Kallen N."/>
            <person name="Kersten P."/>
            <person name="Kohler A."/>
            <person name="Kuees U."/>
            <person name="Kumar T.K.A."/>
            <person name="Kuo A."/>
            <person name="LaButti K."/>
            <person name="Larrondo L.F."/>
            <person name="Lindquist E."/>
            <person name="Ling A."/>
            <person name="Lombard V."/>
            <person name="Lucas S."/>
            <person name="Lundell T."/>
            <person name="Martin R."/>
            <person name="McLaughlin D.J."/>
            <person name="Morgenstern I."/>
            <person name="Morin E."/>
            <person name="Murat C."/>
            <person name="Nagy L.G."/>
            <person name="Nolan M."/>
            <person name="Ohm R.A."/>
            <person name="Patyshakuliyeva A."/>
            <person name="Rokas A."/>
            <person name="Ruiz-Duenas F.J."/>
            <person name="Sabat G."/>
            <person name="Salamov A."/>
            <person name="Samejima M."/>
            <person name="Schmutz J."/>
            <person name="Slot J.C."/>
            <person name="St John F."/>
            <person name="Stenlid J."/>
            <person name="Sun H."/>
            <person name="Sun S."/>
            <person name="Syed K."/>
            <person name="Tsang A."/>
            <person name="Wiebenga A."/>
            <person name="Young D."/>
            <person name="Pisabarro A."/>
            <person name="Eastwood D.C."/>
            <person name="Martin F."/>
            <person name="Cullen D."/>
            <person name="Grigoriev I.V."/>
            <person name="Hibbett D.S."/>
        </authorList>
    </citation>
    <scope>NUCLEOTIDE SEQUENCE</scope>
    <source>
        <strain evidence="2">FP-58527</strain>
    </source>
</reference>
<accession>S8FCK9</accession>
<feature type="non-terminal residue" evidence="1">
    <location>
        <position position="1"/>
    </location>
</feature>
<dbReference type="InParanoid" id="S8FCK9"/>
<dbReference type="EMBL" id="KE504192">
    <property type="protein sequence ID" value="EPS96219.1"/>
    <property type="molecule type" value="Genomic_DNA"/>
</dbReference>
<feature type="non-terminal residue" evidence="1">
    <location>
        <position position="52"/>
    </location>
</feature>